<reference evidence="3" key="1">
    <citation type="submission" date="2009-11" db="EMBL/GenBank/DDBJ databases">
        <authorList>
            <consortium name="The Broad Institute Genome Sequencing Platform"/>
            <person name="Ward D."/>
            <person name="Feldgarden M."/>
            <person name="Earl A."/>
            <person name="Young S.K."/>
            <person name="Zeng Q."/>
            <person name="Koehrsen M."/>
            <person name="Alvarado L."/>
            <person name="Berlin A."/>
            <person name="Bochicchio J."/>
            <person name="Borenstein D."/>
            <person name="Chapman S.B."/>
            <person name="Chen Z."/>
            <person name="Engels R."/>
            <person name="Freedman E."/>
            <person name="Gellesch M."/>
            <person name="Goldberg J."/>
            <person name="Griggs A."/>
            <person name="Gujja S."/>
            <person name="Heilman E."/>
            <person name="Heiman D."/>
            <person name="Hepburn T."/>
            <person name="Howarth C."/>
            <person name="Jen D."/>
            <person name="Larson L."/>
            <person name="Lewis B."/>
            <person name="Mehta T."/>
            <person name="Park D."/>
            <person name="Pearson M."/>
            <person name="Roberts A."/>
            <person name="Saif S."/>
            <person name="Shea T."/>
            <person name="Shenoy N."/>
            <person name="Sisk P."/>
            <person name="Stolte C."/>
            <person name="Sykes S."/>
            <person name="Thomson T."/>
            <person name="Walk T."/>
            <person name="White J."/>
            <person name="Yandava C."/>
            <person name="Izard J."/>
            <person name="Baranova O.V."/>
            <person name="Blanton J.M."/>
            <person name="Tanner A.C."/>
            <person name="Dewhirst F.E."/>
            <person name="Haas B."/>
            <person name="Nusbaum C."/>
            <person name="Birren B."/>
        </authorList>
    </citation>
    <scope>NUCLEOTIDE SEQUENCE [LARGE SCALE GENOMIC DNA]</scope>
    <source>
        <strain evidence="3">1-1 BBBD Race 1</strain>
    </source>
</reference>
<reference evidence="4 5" key="3">
    <citation type="journal article" date="2017" name="G3 (Bethesda)">
        <title>Comparative analysis highlights variable genome content of wheat rusts and divergence of the mating loci.</title>
        <authorList>
            <person name="Cuomo C.A."/>
            <person name="Bakkeren G."/>
            <person name="Khalil H.B."/>
            <person name="Panwar V."/>
            <person name="Joly D."/>
            <person name="Linning R."/>
            <person name="Sakthikumar S."/>
            <person name="Song X."/>
            <person name="Adiconis X."/>
            <person name="Fan L."/>
            <person name="Goldberg J.M."/>
            <person name="Levin J.Z."/>
            <person name="Young S."/>
            <person name="Zeng Q."/>
            <person name="Anikster Y."/>
            <person name="Bruce M."/>
            <person name="Wang M."/>
            <person name="Yin C."/>
            <person name="McCallum B."/>
            <person name="Szabo L.J."/>
            <person name="Hulbert S."/>
            <person name="Chen X."/>
            <person name="Fellers J.P."/>
        </authorList>
    </citation>
    <scope>NUCLEOTIDE SEQUENCE</scope>
    <source>
        <strain evidence="4">isolate 1-1 / race 1 (BBBD)</strain>
        <strain evidence="5">Isolate 1-1 / race 1 (BBBD)</strain>
    </source>
</reference>
<dbReference type="Proteomes" id="UP000005240">
    <property type="component" value="Unassembled WGS sequence"/>
</dbReference>
<dbReference type="PANTHER" id="PTHR33096">
    <property type="entry name" value="CXC2 DOMAIN-CONTAINING PROTEIN"/>
    <property type="match status" value="1"/>
</dbReference>
<dbReference type="Pfam" id="PF18758">
    <property type="entry name" value="KDZ"/>
    <property type="match status" value="1"/>
</dbReference>
<dbReference type="EnsemblFungi" id="PTTG_08601-t43_1">
    <property type="protein sequence ID" value="PTTG_08601-t43_1-p1"/>
    <property type="gene ID" value="PTTG_08601"/>
</dbReference>
<feature type="domain" description="CxC1-like cysteine cluster associated with KDZ transposases" evidence="2">
    <location>
        <begin position="130"/>
        <end position="233"/>
    </location>
</feature>
<organism evidence="3">
    <name type="scientific">Puccinia triticina (isolate 1-1 / race 1 (BBBD))</name>
    <name type="common">Brown leaf rust fungus</name>
    <dbReference type="NCBI Taxonomy" id="630390"/>
    <lineage>
        <taxon>Eukaryota</taxon>
        <taxon>Fungi</taxon>
        <taxon>Dikarya</taxon>
        <taxon>Basidiomycota</taxon>
        <taxon>Pucciniomycotina</taxon>
        <taxon>Pucciniomycetes</taxon>
        <taxon>Pucciniales</taxon>
        <taxon>Pucciniaceae</taxon>
        <taxon>Puccinia</taxon>
    </lineage>
</organism>
<protein>
    <submittedName>
        <fullName evidence="4">CxC1 domain-containing protein</fullName>
    </submittedName>
</protein>
<dbReference type="OrthoDB" id="2505730at2759"/>
<dbReference type="Pfam" id="PF18802">
    <property type="entry name" value="CxC1"/>
    <property type="match status" value="1"/>
</dbReference>
<dbReference type="EMBL" id="ADAS02000045">
    <property type="protein sequence ID" value="OAV93947.1"/>
    <property type="molecule type" value="Genomic_DNA"/>
</dbReference>
<feature type="compositionally biased region" description="Acidic residues" evidence="1">
    <location>
        <begin position="74"/>
        <end position="84"/>
    </location>
</feature>
<evidence type="ECO:0000259" key="2">
    <source>
        <dbReference type="Pfam" id="PF18802"/>
    </source>
</evidence>
<evidence type="ECO:0000256" key="1">
    <source>
        <dbReference type="SAM" id="MobiDB-lite"/>
    </source>
</evidence>
<dbReference type="InterPro" id="IPR040521">
    <property type="entry name" value="KDZ"/>
</dbReference>
<reference evidence="4" key="4">
    <citation type="submission" date="2025-05" db="UniProtKB">
        <authorList>
            <consortium name="EnsemblFungi"/>
        </authorList>
    </citation>
    <scope>IDENTIFICATION</scope>
    <source>
        <strain evidence="4">isolate 1-1 / race 1 (BBBD)</strain>
    </source>
</reference>
<name>A0A180GMB6_PUCT1</name>
<evidence type="ECO:0000313" key="3">
    <source>
        <dbReference type="EMBL" id="OAV93947.1"/>
    </source>
</evidence>
<feature type="region of interest" description="Disordered" evidence="1">
    <location>
        <begin position="1"/>
        <end position="86"/>
    </location>
</feature>
<dbReference type="InterPro" id="IPR041320">
    <property type="entry name" value="CxC1"/>
</dbReference>
<proteinExistence type="predicted"/>
<sequence>MPRYSDKNLYKFHRGSRLPASETRAQRKNRLAHQHQDQLEFSSQPRQAQSTVVRDPQDEITLNPPETPRYNNENEWEDTDEPMSPEDSATLAQIRAYNRSKIHKNRQRNWKDIMPQCFQAYIYLKRKTENWTLPCSFDDYSKHLCNCSVENQHSREIDLVDLMSQKRTRITFCSCTPDTIHLLGHGYLSSTPLFPQTAFSIRLLNFYDILWNICNSHVTPFTEVIRRWNESRSIRLCCKNSAKPRDLRRNLSGAVDAYRKMKAMQRELVHTVTSVTKQDRLAQQSCPACFGRAAVVTNPCQSEDNNKVFICMDGNFQHCHHEQAEKTHLPLEVPQVFISPEEIKACDKQILEAEVAQKKTKRGKDRCTEQHKAADDRRNASTWKGCDDTGLFGCCCRHDSVLYFCNIHKAGEGRGLPMSIIKQIFTDVDPQINIGLLYDIGCTLRKFFTSRKLLTEYSSRIQYATAVFHSYVHDWKCQIEYNPRYNEGWGLSDGEGMERLWSSLSPLIGPQRYGARSRRFNALDHRSHFHNILGIEKLVLTLKRKLVHALRNRKYFQSVLDRLLVQLNPHATGQLFNEDFFQAQWQSQRDYELKQNKDECLKKEEQAQFYERGEALKMLLTNFLESLANPSPDSNPTHALNILEQIQNLQKEQDEQAKKLGSYFSVVTPRNLEQERRLGLLWSAKTALFKAAVELQGEMQPLQDCKARGERLGTILKEKICDALNRRKKGVIKVLNLFCNRRTDYLKNHAPNQLNLPENKPIDYRQFSKLTLDDPFWNDGYMCLSKEPWALDSLVRTGIHATLGIDRAKEEIDQLIIEIRRCLTWGVFHRDQLKSCIDQCVLGPMESDLTTAMEKLLGSAGSSAKVLVSEELDAKLTHHKKLLLGWNDTIKGMVALSLIDQNLLPPQWLALMEFLQSISNRNDAPVELDLLMEEEVLNNQESDGESAGVDDLEEIFAKNNERTTRDQQGPFIPL</sequence>
<feature type="compositionally biased region" description="Polar residues" evidence="1">
    <location>
        <begin position="39"/>
        <end position="52"/>
    </location>
</feature>
<dbReference type="VEuPathDB" id="FungiDB:PTTG_08601"/>
<dbReference type="AlphaFoldDB" id="A0A180GMB6"/>
<evidence type="ECO:0000313" key="4">
    <source>
        <dbReference type="EnsemblFungi" id="PTTG_08601-t43_1-p1"/>
    </source>
</evidence>
<dbReference type="STRING" id="630390.A0A180GMB6"/>
<keyword evidence="5" id="KW-1185">Reference proteome</keyword>
<accession>A0A180GMB6</accession>
<evidence type="ECO:0000313" key="5">
    <source>
        <dbReference type="Proteomes" id="UP000005240"/>
    </source>
</evidence>
<dbReference type="PANTHER" id="PTHR33096:SF1">
    <property type="entry name" value="CXC1-LIKE CYSTEINE CLUSTER ASSOCIATED WITH KDZ TRANSPOSASES DOMAIN-CONTAINING PROTEIN"/>
    <property type="match status" value="1"/>
</dbReference>
<reference evidence="3" key="2">
    <citation type="submission" date="2016-05" db="EMBL/GenBank/DDBJ databases">
        <title>Comparative analysis highlights variable genome content of wheat rusts and divergence of the mating loci.</title>
        <authorList>
            <person name="Cuomo C.A."/>
            <person name="Bakkeren G."/>
            <person name="Szabo L."/>
            <person name="Khalil H."/>
            <person name="Joly D."/>
            <person name="Goldberg J."/>
            <person name="Young S."/>
            <person name="Zeng Q."/>
            <person name="Fellers J."/>
        </authorList>
    </citation>
    <scope>NUCLEOTIDE SEQUENCE [LARGE SCALE GENOMIC DNA]</scope>
    <source>
        <strain evidence="3">1-1 BBBD Race 1</strain>
    </source>
</reference>
<gene>
    <name evidence="3" type="ORF">PTTG_08601</name>
</gene>